<comment type="caution">
    <text evidence="2">The sequence shown here is derived from an EMBL/GenBank/DDBJ whole genome shotgun (WGS) entry which is preliminary data.</text>
</comment>
<accession>A0A2P4XE27</accession>
<feature type="region of interest" description="Disordered" evidence="1">
    <location>
        <begin position="57"/>
        <end position="91"/>
    </location>
</feature>
<feature type="compositionally biased region" description="Basic residues" evidence="1">
    <location>
        <begin position="70"/>
        <end position="86"/>
    </location>
</feature>
<evidence type="ECO:0000313" key="3">
    <source>
        <dbReference type="Proteomes" id="UP000237271"/>
    </source>
</evidence>
<dbReference type="Proteomes" id="UP000237271">
    <property type="component" value="Unassembled WGS sequence"/>
</dbReference>
<dbReference type="AlphaFoldDB" id="A0A2P4XE27"/>
<keyword evidence="3" id="KW-1185">Reference proteome</keyword>
<dbReference type="OrthoDB" id="119777at2759"/>
<proteinExistence type="predicted"/>
<dbReference type="EMBL" id="NCKW01011297">
    <property type="protein sequence ID" value="POM63803.1"/>
    <property type="molecule type" value="Genomic_DNA"/>
</dbReference>
<evidence type="ECO:0000313" key="2">
    <source>
        <dbReference type="EMBL" id="POM63803.1"/>
    </source>
</evidence>
<reference evidence="2 3" key="1">
    <citation type="journal article" date="2017" name="Genome Biol. Evol.">
        <title>Phytophthora megakarya and P. palmivora, closely related causal agents of cacao black pod rot, underwent increases in genome sizes and gene numbers by different mechanisms.</title>
        <authorList>
            <person name="Ali S.S."/>
            <person name="Shao J."/>
            <person name="Lary D.J."/>
            <person name="Kronmiller B."/>
            <person name="Shen D."/>
            <person name="Strem M.D."/>
            <person name="Amoako-Attah I."/>
            <person name="Akrofi A.Y."/>
            <person name="Begoude B.A."/>
            <person name="Ten Hoopen G.M."/>
            <person name="Coulibaly K."/>
            <person name="Kebe B.I."/>
            <person name="Melnick R.L."/>
            <person name="Guiltinan M.J."/>
            <person name="Tyler B.M."/>
            <person name="Meinhardt L.W."/>
            <person name="Bailey B.A."/>
        </authorList>
    </citation>
    <scope>NUCLEOTIDE SEQUENCE [LARGE SCALE GENOMIC DNA]</scope>
    <source>
        <strain evidence="3">sbr112.9</strain>
    </source>
</reference>
<sequence>MLDTFLDISPHLVSFRKLEKEIGQSMHLRDRNVVPWKDRERFETVYKMHLQIIATQEEHARRVQTDQVRSPHKTSHHRHSRHHHHKESINLNNTKAEELDKVPMEACVAPLPTPVKFDTTTEEARPGESVQDRMARIGHRLVVEAFEA</sequence>
<name>A0A2P4XE27_9STRA</name>
<organism evidence="2 3">
    <name type="scientific">Phytophthora palmivora</name>
    <dbReference type="NCBI Taxonomy" id="4796"/>
    <lineage>
        <taxon>Eukaryota</taxon>
        <taxon>Sar</taxon>
        <taxon>Stramenopiles</taxon>
        <taxon>Oomycota</taxon>
        <taxon>Peronosporomycetes</taxon>
        <taxon>Peronosporales</taxon>
        <taxon>Peronosporaceae</taxon>
        <taxon>Phytophthora</taxon>
    </lineage>
</organism>
<protein>
    <submittedName>
        <fullName evidence="2">Uncharacterized protein</fullName>
    </submittedName>
</protein>
<evidence type="ECO:0000256" key="1">
    <source>
        <dbReference type="SAM" id="MobiDB-lite"/>
    </source>
</evidence>
<gene>
    <name evidence="2" type="ORF">PHPALM_20748</name>
</gene>